<comment type="caution">
    <text evidence="2">The sequence shown here is derived from an EMBL/GenBank/DDBJ whole genome shotgun (WGS) entry which is preliminary data.</text>
</comment>
<evidence type="ECO:0000313" key="3">
    <source>
        <dbReference type="Proteomes" id="UP000673691"/>
    </source>
</evidence>
<reference evidence="2 3" key="1">
    <citation type="journal article" name="Sci. Rep.">
        <title>Genome-scale phylogenetic analyses confirm Olpidium as the closest living zoosporic fungus to the non-flagellated, terrestrial fungi.</title>
        <authorList>
            <person name="Chang Y."/>
            <person name="Rochon D."/>
            <person name="Sekimoto S."/>
            <person name="Wang Y."/>
            <person name="Chovatia M."/>
            <person name="Sandor L."/>
            <person name="Salamov A."/>
            <person name="Grigoriev I.V."/>
            <person name="Stajich J.E."/>
            <person name="Spatafora J.W."/>
        </authorList>
    </citation>
    <scope>NUCLEOTIDE SEQUENCE [LARGE SCALE GENOMIC DNA]</scope>
    <source>
        <strain evidence="2">S191</strain>
    </source>
</reference>
<feature type="region of interest" description="Disordered" evidence="1">
    <location>
        <begin position="16"/>
        <end position="62"/>
    </location>
</feature>
<name>A0A8H8DF75_9FUNG</name>
<organism evidence="2 3">
    <name type="scientific">Olpidium bornovanus</name>
    <dbReference type="NCBI Taxonomy" id="278681"/>
    <lineage>
        <taxon>Eukaryota</taxon>
        <taxon>Fungi</taxon>
        <taxon>Fungi incertae sedis</taxon>
        <taxon>Olpidiomycota</taxon>
        <taxon>Olpidiomycotina</taxon>
        <taxon>Olpidiomycetes</taxon>
        <taxon>Olpidiales</taxon>
        <taxon>Olpidiaceae</taxon>
        <taxon>Olpidium</taxon>
    </lineage>
</organism>
<keyword evidence="3" id="KW-1185">Reference proteome</keyword>
<dbReference type="EMBL" id="JAEFCI010012039">
    <property type="protein sequence ID" value="KAG5456245.1"/>
    <property type="molecule type" value="Genomic_DNA"/>
</dbReference>
<protein>
    <submittedName>
        <fullName evidence="2">Uncharacterized protein</fullName>
    </submittedName>
</protein>
<evidence type="ECO:0000256" key="1">
    <source>
        <dbReference type="SAM" id="MobiDB-lite"/>
    </source>
</evidence>
<accession>A0A8H8DF75</accession>
<proteinExistence type="predicted"/>
<dbReference type="AlphaFoldDB" id="A0A8H8DF75"/>
<feature type="non-terminal residue" evidence="2">
    <location>
        <position position="187"/>
    </location>
</feature>
<sequence length="187" mass="19996">KPPPLLRSVRVRPLAAAVKSCRRRSSGVQGPSRDRRPRTGRPAQPASGLSANPLASRAEESGPAEIMPQVVAPSTSTLCELSCVFELAYVHEFSKDLEAEINKGRRVDRLMCLVVDERPRTAADHDRQAALGDYLEAAVALPQGLQRKAGEIFGGTRIASVFDSVVVCCGPSGTAGAFNDFELDALL</sequence>
<gene>
    <name evidence="2" type="ORF">BJ554DRAFT_4064</name>
</gene>
<feature type="non-terminal residue" evidence="2">
    <location>
        <position position="1"/>
    </location>
</feature>
<evidence type="ECO:0000313" key="2">
    <source>
        <dbReference type="EMBL" id="KAG5456245.1"/>
    </source>
</evidence>
<dbReference type="Proteomes" id="UP000673691">
    <property type="component" value="Unassembled WGS sequence"/>
</dbReference>